<dbReference type="AlphaFoldDB" id="A0A5N5QIX9"/>
<comment type="caution">
    <text evidence="2">The sequence shown here is derived from an EMBL/GenBank/DDBJ whole genome shotgun (WGS) entry which is preliminary data.</text>
</comment>
<protein>
    <submittedName>
        <fullName evidence="2">Transcriptional regulatory protein</fullName>
    </submittedName>
</protein>
<dbReference type="OrthoDB" id="3175741at2759"/>
<organism evidence="2 3">
    <name type="scientific">Ceratobasidium theobromae</name>
    <dbReference type="NCBI Taxonomy" id="1582974"/>
    <lineage>
        <taxon>Eukaryota</taxon>
        <taxon>Fungi</taxon>
        <taxon>Dikarya</taxon>
        <taxon>Basidiomycota</taxon>
        <taxon>Agaricomycotina</taxon>
        <taxon>Agaricomycetes</taxon>
        <taxon>Cantharellales</taxon>
        <taxon>Ceratobasidiaceae</taxon>
        <taxon>Ceratobasidium</taxon>
    </lineage>
</organism>
<evidence type="ECO:0000313" key="2">
    <source>
        <dbReference type="EMBL" id="KAB5591700.1"/>
    </source>
</evidence>
<feature type="region of interest" description="Disordered" evidence="1">
    <location>
        <begin position="44"/>
        <end position="79"/>
    </location>
</feature>
<evidence type="ECO:0000313" key="3">
    <source>
        <dbReference type="Proteomes" id="UP000383932"/>
    </source>
</evidence>
<name>A0A5N5QIX9_9AGAM</name>
<dbReference type="EMBL" id="SSOP01000093">
    <property type="protein sequence ID" value="KAB5591700.1"/>
    <property type="molecule type" value="Genomic_DNA"/>
</dbReference>
<keyword evidence="3" id="KW-1185">Reference proteome</keyword>
<dbReference type="Proteomes" id="UP000383932">
    <property type="component" value="Unassembled WGS sequence"/>
</dbReference>
<sequence length="529" mass="60099">MFTTVGVWCARCWGMREGSTTSPAIKSNLIFVQNGITGMIAQRGAHRHKATNTLASSSSDSSVSPQLGPNERISRISGYKDNSIDRNSTILGIRDDRSLFATNSVAKRATSPLPSQPQLFALYHRIPHSPPGQSNAFLNSPSFNDYVLSHCDRMMEYSYFKPIKNQMVQVRHLILSRLNASTFTRWIMFLCARVCESFVKGDTSQNQIYSQWTEDVEHALRSVLTRDLESHEAQDRLCDWLEIILLRTMLVHTSRTYTVLKNATPAFLQLVFSDPTLWPANYDLTSIPLTSALASPRHELAYFALLDSVCAMAFGLPQQVEYDTSLERLPPNSNPHEWLHSSPAEFQITLAEINACRDKSSTARNWREIEHSLLTWQPRSGKPDPSWESWMAVAWLAVQESWRHTLLAYLYMIVCKAVCNVASDDPRVQSSVRQIFRVIGTVKKQESSDANVPFFIQHLIAGICARSEKHRKSAREQLANVSETRLWLMRGVDFVPVLDHLWHGAAVNGRPIKWSDYMRSREIMLPVVM</sequence>
<reference evidence="2 3" key="1">
    <citation type="journal article" date="2019" name="Fungal Biol. Biotechnol.">
        <title>Draft genome sequence of fastidious pathogen Ceratobasidium theobromae, which causes vascular-streak dieback in Theobroma cacao.</title>
        <authorList>
            <person name="Ali S.S."/>
            <person name="Asman A."/>
            <person name="Shao J."/>
            <person name="Firmansyah A.P."/>
            <person name="Susilo A.W."/>
            <person name="Rosmana A."/>
            <person name="McMahon P."/>
            <person name="Junaid M."/>
            <person name="Guest D."/>
            <person name="Kheng T.Y."/>
            <person name="Meinhardt L.W."/>
            <person name="Bailey B.A."/>
        </authorList>
    </citation>
    <scope>NUCLEOTIDE SEQUENCE [LARGE SCALE GENOMIC DNA]</scope>
    <source>
        <strain evidence="2 3">CT2</strain>
    </source>
</reference>
<evidence type="ECO:0000256" key="1">
    <source>
        <dbReference type="SAM" id="MobiDB-lite"/>
    </source>
</evidence>
<dbReference type="InterPro" id="IPR021858">
    <property type="entry name" value="Fun_TF"/>
</dbReference>
<accession>A0A5N5QIX9</accession>
<dbReference type="Pfam" id="PF11951">
    <property type="entry name" value="Fungal_trans_2"/>
    <property type="match status" value="1"/>
</dbReference>
<proteinExistence type="predicted"/>
<gene>
    <name evidence="2" type="ORF">CTheo_4864</name>
</gene>